<evidence type="ECO:0000259" key="1">
    <source>
        <dbReference type="Pfam" id="PF01471"/>
    </source>
</evidence>
<proteinExistence type="predicted"/>
<dbReference type="Pfam" id="PF01471">
    <property type="entry name" value="PG_binding_1"/>
    <property type="match status" value="1"/>
</dbReference>
<gene>
    <name evidence="2" type="ORF">MNBD_ACTINO02-3163</name>
</gene>
<dbReference type="InterPro" id="IPR036365">
    <property type="entry name" value="PGBD-like_sf"/>
</dbReference>
<evidence type="ECO:0000313" key="2">
    <source>
        <dbReference type="EMBL" id="VAV91741.1"/>
    </source>
</evidence>
<organism evidence="2">
    <name type="scientific">hydrothermal vent metagenome</name>
    <dbReference type="NCBI Taxonomy" id="652676"/>
    <lineage>
        <taxon>unclassified sequences</taxon>
        <taxon>metagenomes</taxon>
        <taxon>ecological metagenomes</taxon>
    </lineage>
</organism>
<accession>A0A3B0RJI2</accession>
<dbReference type="InterPro" id="IPR002477">
    <property type="entry name" value="Peptidoglycan-bd-like"/>
</dbReference>
<dbReference type="EMBL" id="UOEK01000017">
    <property type="protein sequence ID" value="VAV91741.1"/>
    <property type="molecule type" value="Genomic_DNA"/>
</dbReference>
<dbReference type="AlphaFoldDB" id="A0A3B0RJI2"/>
<dbReference type="Gene3D" id="2.40.420.20">
    <property type="match status" value="1"/>
</dbReference>
<reference evidence="2" key="1">
    <citation type="submission" date="2018-06" db="EMBL/GenBank/DDBJ databases">
        <authorList>
            <person name="Zhirakovskaya E."/>
        </authorList>
    </citation>
    <scope>NUCLEOTIDE SEQUENCE</scope>
</reference>
<protein>
    <recommendedName>
        <fullName evidence="1">Peptidoglycan binding-like domain-containing protein</fullName>
    </recommendedName>
</protein>
<feature type="domain" description="Peptidoglycan binding-like" evidence="1">
    <location>
        <begin position="117"/>
        <end position="170"/>
    </location>
</feature>
<dbReference type="SUPFAM" id="SSF47090">
    <property type="entry name" value="PGBD-like"/>
    <property type="match status" value="1"/>
</dbReference>
<dbReference type="InterPro" id="IPR036366">
    <property type="entry name" value="PGBDSf"/>
</dbReference>
<sequence length="349" mass="36666">MARFVGAVLALVMFGVAVFAGAVVWREVSSEEIAVATPKVVVAEIATLRDEYNTTGVVGFGEAQPLLSPASGLVTAVMVSPGGVLVPGRAFMSVDNLSVYINPLPFLPHRMLESGVRGDDVEALEVFLVDGGFFDKEPDDHFTRVTKIAVEAWQEASGLDVSGKVDPAQFMAAPDRLQVEDVLVRVGEVISQGQAFATSTNDVPVINTRVIPRVAGRITDDVVLVMAVGDGEPVGVSVESVGELVSDESGVRKQELFLSFDVVTDDVRTATGGTVTFLFDERVDVVTVPVTALLSPPDSAGQSFVLIPDGVSGEPVRITVQVGLISQGVAEIVEGISVGDTVVIGFERG</sequence>
<dbReference type="Gene3D" id="1.10.101.10">
    <property type="entry name" value="PGBD-like superfamily/PGBD"/>
    <property type="match status" value="1"/>
</dbReference>
<name>A0A3B0RJI2_9ZZZZ</name>